<dbReference type="PANTHER" id="PTHR46411:SF2">
    <property type="entry name" value="AAA+ ATPASE DOMAIN-CONTAINING PROTEIN"/>
    <property type="match status" value="1"/>
</dbReference>
<sequence>MPEDTGAIRFLIYQSQPWICFFHILYARLYSATVAIRKTKKAVIYLGLCTRLLSDSSPARDSRDCEDKTDNKEVKEEEEEEEVEEEEEEEEDDGEDDDDRDKEDSDLEPDFCDQDAWNDYRDLHARFLHYHVDTVVKQSLKKIPGQRFFIFIRDYHVIFDFYDRLITEIKTCLDLFPEEIRDDILKSLTKFIKHKLGLIFRQLSVLQDSIEQERARRDAENKNANIYWNHITISRDQTSLSDFKREILLVLASEIERSSSLRFLNRRHTEPEHQENLQPHRLPERPEYRQPRNMKQHSTSSLSQTAEEHQRTAGNHTMSSQDEFVAAGVPQGRTPKEATTILARDTFNGDAAIPLGNDEMRELKHRLSLLETENQSLRARQEVNVRYETIYFIEDKNRKTPAAYHEEPAWSVGPRGDIAMKANFPLPDVEGYIKQKHDIAFFIAKFYKPEQQQSEVQKAVRDKGTIPRPKASNETIRLESLDMIEAMEAFIAHKPEFKGVFPTFNVRDALPAPYLFWYHYRSPEALDTMSDLHKKCIRELTAWIEENYGEMYDRVETQLKKGVVSYEAIEFLIKPGDAIVVKNKRGRETGTLNAEIAISRPSILTPQQLVDADTDKIWLTQTRENKKRYKWKWMMGTWAYRFDGSFYRKERSIEIEMQAEELHEEVDIRKLNVYPLKYARTEDLSPMKTKASAERFMVDFNTYRQLHSGTYAFREVYGEIDNDDVTRMDLSIMESDEPPPSPDIYAFPATIIGFNLRTKKWVDLEVDLIRDVSWNKQSFAHLVIDSETKELVQALITNQIEREQGTDIIESKGNGLIILLHGGPGTGKTFTAESVAEIAEKPLYRVTCGAIGTHAEDVEKYLESVLHLSKIWGCVVLLDEADVFLEQRTLTDLERNALVSVFLRVLEYYEGILILTSNRVGTFDEAFKSRIQLSLHYENLTRGQRYKIWKNFLNRLKEMDKLISTSATDMTTRETKVANPIAIDFEDVECYLSELAEFEMNGRQIRNAITTARQLAKFKKEQMNHSHLKHVIKVSGKFDTYLSSMREGLTDDQIARDEGVR</sequence>
<dbReference type="Pfam" id="PF22942">
    <property type="entry name" value="DUF7025"/>
    <property type="match status" value="1"/>
</dbReference>
<dbReference type="InterPro" id="IPR054289">
    <property type="entry name" value="DUF7025"/>
</dbReference>
<feature type="compositionally biased region" description="Polar residues" evidence="1">
    <location>
        <begin position="296"/>
        <end position="305"/>
    </location>
</feature>
<reference evidence="3" key="1">
    <citation type="submission" date="2022-10" db="EMBL/GenBank/DDBJ databases">
        <title>Culturing micro-colonial fungi from biological soil crusts in the Mojave desert and describing Neophaeococcomyces mojavensis, and introducing the new genera and species Taxawa tesnikishii.</title>
        <authorList>
            <person name="Kurbessoian T."/>
            <person name="Stajich J.E."/>
        </authorList>
    </citation>
    <scope>NUCLEOTIDE SEQUENCE</scope>
    <source>
        <strain evidence="3">TK_41</strain>
    </source>
</reference>
<keyword evidence="4" id="KW-1185">Reference proteome</keyword>
<accession>A0AA38X341</accession>
<evidence type="ECO:0000256" key="1">
    <source>
        <dbReference type="SAM" id="MobiDB-lite"/>
    </source>
</evidence>
<dbReference type="SMART" id="SM00382">
    <property type="entry name" value="AAA"/>
    <property type="match status" value="1"/>
</dbReference>
<feature type="compositionally biased region" description="Acidic residues" evidence="1">
    <location>
        <begin position="76"/>
        <end position="113"/>
    </location>
</feature>
<evidence type="ECO:0000313" key="4">
    <source>
        <dbReference type="Proteomes" id="UP001172673"/>
    </source>
</evidence>
<dbReference type="GO" id="GO:0016887">
    <property type="term" value="F:ATP hydrolysis activity"/>
    <property type="evidence" value="ECO:0007669"/>
    <property type="project" value="InterPro"/>
</dbReference>
<feature type="compositionally biased region" description="Basic and acidic residues" evidence="1">
    <location>
        <begin position="281"/>
        <end position="290"/>
    </location>
</feature>
<feature type="domain" description="AAA+ ATPase" evidence="2">
    <location>
        <begin position="814"/>
        <end position="941"/>
    </location>
</feature>
<feature type="region of interest" description="Disordered" evidence="1">
    <location>
        <begin position="266"/>
        <end position="317"/>
    </location>
</feature>
<dbReference type="AlphaFoldDB" id="A0AA38X341"/>
<comment type="caution">
    <text evidence="3">The sequence shown here is derived from an EMBL/GenBank/DDBJ whole genome shotgun (WGS) entry which is preliminary data.</text>
</comment>
<dbReference type="GO" id="GO:0005524">
    <property type="term" value="F:ATP binding"/>
    <property type="evidence" value="ECO:0007669"/>
    <property type="project" value="InterPro"/>
</dbReference>
<dbReference type="SUPFAM" id="SSF52540">
    <property type="entry name" value="P-loop containing nucleoside triphosphate hydrolases"/>
    <property type="match status" value="1"/>
</dbReference>
<feature type="compositionally biased region" description="Basic and acidic residues" evidence="1">
    <location>
        <begin position="58"/>
        <end position="75"/>
    </location>
</feature>
<dbReference type="Pfam" id="PF00004">
    <property type="entry name" value="AAA"/>
    <property type="match status" value="1"/>
</dbReference>
<dbReference type="EMBL" id="JAPDRK010000015">
    <property type="protein sequence ID" value="KAJ9605958.1"/>
    <property type="molecule type" value="Genomic_DNA"/>
</dbReference>
<dbReference type="Gene3D" id="3.40.50.300">
    <property type="entry name" value="P-loop containing nucleotide triphosphate hydrolases"/>
    <property type="match status" value="1"/>
</dbReference>
<dbReference type="Pfam" id="PF23232">
    <property type="entry name" value="AAA_lid_13"/>
    <property type="match status" value="1"/>
</dbReference>
<feature type="region of interest" description="Disordered" evidence="1">
    <location>
        <begin position="55"/>
        <end position="113"/>
    </location>
</feature>
<name>A0AA38X341_9EURO</name>
<dbReference type="PANTHER" id="PTHR46411">
    <property type="entry name" value="FAMILY ATPASE, PUTATIVE-RELATED"/>
    <property type="match status" value="1"/>
</dbReference>
<proteinExistence type="predicted"/>
<dbReference type="InterPro" id="IPR027417">
    <property type="entry name" value="P-loop_NTPase"/>
</dbReference>
<dbReference type="InterPro" id="IPR003959">
    <property type="entry name" value="ATPase_AAA_core"/>
</dbReference>
<dbReference type="InterPro" id="IPR056599">
    <property type="entry name" value="AAA_lid_fung"/>
</dbReference>
<dbReference type="InterPro" id="IPR003593">
    <property type="entry name" value="AAA+_ATPase"/>
</dbReference>
<protein>
    <recommendedName>
        <fullName evidence="2">AAA+ ATPase domain-containing protein</fullName>
    </recommendedName>
</protein>
<organism evidence="3 4">
    <name type="scientific">Cladophialophora chaetospira</name>
    <dbReference type="NCBI Taxonomy" id="386627"/>
    <lineage>
        <taxon>Eukaryota</taxon>
        <taxon>Fungi</taxon>
        <taxon>Dikarya</taxon>
        <taxon>Ascomycota</taxon>
        <taxon>Pezizomycotina</taxon>
        <taxon>Eurotiomycetes</taxon>
        <taxon>Chaetothyriomycetidae</taxon>
        <taxon>Chaetothyriales</taxon>
        <taxon>Herpotrichiellaceae</taxon>
        <taxon>Cladophialophora</taxon>
    </lineage>
</organism>
<evidence type="ECO:0000259" key="2">
    <source>
        <dbReference type="SMART" id="SM00382"/>
    </source>
</evidence>
<evidence type="ECO:0000313" key="3">
    <source>
        <dbReference type="EMBL" id="KAJ9605958.1"/>
    </source>
</evidence>
<dbReference type="Proteomes" id="UP001172673">
    <property type="component" value="Unassembled WGS sequence"/>
</dbReference>
<gene>
    <name evidence="3" type="ORF">H2200_009807</name>
</gene>